<keyword evidence="15" id="KW-1185">Reference proteome</keyword>
<keyword evidence="4 10" id="KW-0963">Cytoplasm</keyword>
<evidence type="ECO:0000256" key="3">
    <source>
        <dbReference type="ARBA" id="ARBA00021035"/>
    </source>
</evidence>
<dbReference type="SMART" id="SM00480">
    <property type="entry name" value="POL3Bc"/>
    <property type="match status" value="1"/>
</dbReference>
<evidence type="ECO:0000256" key="1">
    <source>
        <dbReference type="ARBA" id="ARBA00004496"/>
    </source>
</evidence>
<accession>A0A2L1GLP6</accession>
<evidence type="ECO:0000313" key="15">
    <source>
        <dbReference type="Proteomes" id="UP000239867"/>
    </source>
</evidence>
<evidence type="ECO:0000256" key="6">
    <source>
        <dbReference type="ARBA" id="ARBA00022695"/>
    </source>
</evidence>
<proteinExistence type="inferred from homology"/>
<evidence type="ECO:0000256" key="10">
    <source>
        <dbReference type="PIRNR" id="PIRNR000804"/>
    </source>
</evidence>
<feature type="domain" description="DNA polymerase III beta sliding clamp C-terminal" evidence="13">
    <location>
        <begin position="262"/>
        <end position="374"/>
    </location>
</feature>
<dbReference type="Proteomes" id="UP000239867">
    <property type="component" value="Chromosome"/>
</dbReference>
<gene>
    <name evidence="14" type="ORF">CAY53_03090</name>
</gene>
<dbReference type="OrthoDB" id="8421503at2"/>
<evidence type="ECO:0000256" key="4">
    <source>
        <dbReference type="ARBA" id="ARBA00022490"/>
    </source>
</evidence>
<dbReference type="EMBL" id="CP021255">
    <property type="protein sequence ID" value="AVD70593.1"/>
    <property type="molecule type" value="Genomic_DNA"/>
</dbReference>
<evidence type="ECO:0000313" key="14">
    <source>
        <dbReference type="EMBL" id="AVD70593.1"/>
    </source>
</evidence>
<keyword evidence="8 10" id="KW-0239">DNA-directed DNA polymerase</keyword>
<dbReference type="Pfam" id="PF02768">
    <property type="entry name" value="DNA_pol3_beta_3"/>
    <property type="match status" value="1"/>
</dbReference>
<feature type="domain" description="DNA polymerase III beta sliding clamp N-terminal" evidence="11">
    <location>
        <begin position="6"/>
        <end position="120"/>
    </location>
</feature>
<dbReference type="GO" id="GO:0003887">
    <property type="term" value="F:DNA-directed DNA polymerase activity"/>
    <property type="evidence" value="ECO:0007669"/>
    <property type="project" value="UniProtKB-UniRule"/>
</dbReference>
<reference evidence="14 15" key="1">
    <citation type="journal article" date="2018" name="MBio">
        <title>Insights into the evolution of host association through the isolation and characterization of a novel human periodontal pathobiont, Desulfobulbus oralis.</title>
        <authorList>
            <person name="Cross K.L."/>
            <person name="Chirania P."/>
            <person name="Xiong W."/>
            <person name="Beall C.J."/>
            <person name="Elkins J.G."/>
            <person name="Giannone R.J."/>
            <person name="Griffen A.L."/>
            <person name="Guss A.M."/>
            <person name="Hettich R.L."/>
            <person name="Joshi S.S."/>
            <person name="Mokrzan E.M."/>
            <person name="Martin R.K."/>
            <person name="Zhulin I.B."/>
            <person name="Leys E.J."/>
            <person name="Podar M."/>
        </authorList>
    </citation>
    <scope>NUCLEOTIDE SEQUENCE [LARGE SCALE GENOMIC DNA]</scope>
    <source>
        <strain evidence="14 15">ORNL</strain>
    </source>
</reference>
<keyword evidence="9" id="KW-0238">DNA-binding</keyword>
<dbReference type="KEGG" id="deo:CAY53_03090"/>
<evidence type="ECO:0000256" key="5">
    <source>
        <dbReference type="ARBA" id="ARBA00022679"/>
    </source>
</evidence>
<name>A0A2L1GLP6_9BACT</name>
<dbReference type="SUPFAM" id="SSF55979">
    <property type="entry name" value="DNA clamp"/>
    <property type="match status" value="3"/>
</dbReference>
<organism evidence="14 15">
    <name type="scientific">Desulfobulbus oralis</name>
    <dbReference type="NCBI Taxonomy" id="1986146"/>
    <lineage>
        <taxon>Bacteria</taxon>
        <taxon>Pseudomonadati</taxon>
        <taxon>Thermodesulfobacteriota</taxon>
        <taxon>Desulfobulbia</taxon>
        <taxon>Desulfobulbales</taxon>
        <taxon>Desulfobulbaceae</taxon>
        <taxon>Desulfobulbus</taxon>
    </lineage>
</organism>
<comment type="similarity">
    <text evidence="2 10">Belongs to the beta sliding clamp family.</text>
</comment>
<dbReference type="PIRSF" id="PIRSF000804">
    <property type="entry name" value="DNA_pol_III_b"/>
    <property type="match status" value="1"/>
</dbReference>
<evidence type="ECO:0000256" key="8">
    <source>
        <dbReference type="ARBA" id="ARBA00022932"/>
    </source>
</evidence>
<sequence length="376" mass="42374">MGLHCIVRCDDLLKAVSAQQNITGKKGSMAILSNLLLETDDNHLICTGTDLEIGLKQIIAAEIIEAGKITLPAKKLFELARESGGNDIVLKEQDNAWVEIEAGSGHYRLAGMQADEFPQFPLYDEKAQIAVKSEIFTEIIDKTYFSIAQDKESIFSLTAALLQKYKEEENTYIKMVTSDGHRLSLCSKKIETNIDILELNSSTLIPRRGIQEIRKFCENIDIINLGIEEKQIVLKDESSILIVRLMKGDFPDFASLLQSISQENIVHINRIRFLEALKRINLFTEDISHAIKISLTQNKIILNSQHTEYGSATDSFEIQYGGEDIDLAFNCRYFIEVIQVMEGDIIKLTVKDEKSPCMITSDQDEGFLCVIMPMKL</sequence>
<feature type="domain" description="DNA polymerase III beta sliding clamp central" evidence="12">
    <location>
        <begin position="131"/>
        <end position="252"/>
    </location>
</feature>
<dbReference type="GO" id="GO:0005737">
    <property type="term" value="C:cytoplasm"/>
    <property type="evidence" value="ECO:0007669"/>
    <property type="project" value="UniProtKB-SubCell"/>
</dbReference>
<comment type="subcellular location">
    <subcellularLocation>
        <location evidence="1 10">Cytoplasm</location>
    </subcellularLocation>
</comment>
<dbReference type="Gene3D" id="3.70.10.10">
    <property type="match status" value="1"/>
</dbReference>
<dbReference type="Pfam" id="PF02767">
    <property type="entry name" value="DNA_pol3_beta_2"/>
    <property type="match status" value="1"/>
</dbReference>
<keyword evidence="6 10" id="KW-0548">Nucleotidyltransferase</keyword>
<dbReference type="InterPro" id="IPR046938">
    <property type="entry name" value="DNA_clamp_sf"/>
</dbReference>
<dbReference type="GO" id="GO:0006271">
    <property type="term" value="P:DNA strand elongation involved in DNA replication"/>
    <property type="evidence" value="ECO:0007669"/>
    <property type="project" value="TreeGrafter"/>
</dbReference>
<dbReference type="Pfam" id="PF00712">
    <property type="entry name" value="DNA_pol3_beta"/>
    <property type="match status" value="1"/>
</dbReference>
<dbReference type="InterPro" id="IPR022635">
    <property type="entry name" value="DNA_polIII_beta_C"/>
</dbReference>
<dbReference type="InterPro" id="IPR022637">
    <property type="entry name" value="DNA_polIII_beta_cen"/>
</dbReference>
<evidence type="ECO:0000259" key="11">
    <source>
        <dbReference type="Pfam" id="PF00712"/>
    </source>
</evidence>
<dbReference type="RefSeq" id="WP_104935887.1">
    <property type="nucleotide sequence ID" value="NZ_CP021255.1"/>
</dbReference>
<keyword evidence="5 10" id="KW-0808">Transferase</keyword>
<dbReference type="AlphaFoldDB" id="A0A2L1GLP6"/>
<evidence type="ECO:0000256" key="7">
    <source>
        <dbReference type="ARBA" id="ARBA00022705"/>
    </source>
</evidence>
<dbReference type="GO" id="GO:0009360">
    <property type="term" value="C:DNA polymerase III complex"/>
    <property type="evidence" value="ECO:0007669"/>
    <property type="project" value="InterPro"/>
</dbReference>
<evidence type="ECO:0000256" key="2">
    <source>
        <dbReference type="ARBA" id="ARBA00010752"/>
    </source>
</evidence>
<dbReference type="GO" id="GO:0003677">
    <property type="term" value="F:DNA binding"/>
    <property type="evidence" value="ECO:0007669"/>
    <property type="project" value="UniProtKB-UniRule"/>
</dbReference>
<dbReference type="NCBIfam" id="TIGR00663">
    <property type="entry name" value="dnan"/>
    <property type="match status" value="1"/>
</dbReference>
<dbReference type="GO" id="GO:0008408">
    <property type="term" value="F:3'-5' exonuclease activity"/>
    <property type="evidence" value="ECO:0007669"/>
    <property type="project" value="InterPro"/>
</dbReference>
<dbReference type="PANTHER" id="PTHR30478">
    <property type="entry name" value="DNA POLYMERASE III SUBUNIT BETA"/>
    <property type="match status" value="1"/>
</dbReference>
<dbReference type="CDD" id="cd00140">
    <property type="entry name" value="beta_clamp"/>
    <property type="match status" value="1"/>
</dbReference>
<dbReference type="InterPro" id="IPR022634">
    <property type="entry name" value="DNA_polIII_beta_N"/>
</dbReference>
<dbReference type="PANTHER" id="PTHR30478:SF0">
    <property type="entry name" value="BETA SLIDING CLAMP"/>
    <property type="match status" value="1"/>
</dbReference>
<protein>
    <recommendedName>
        <fullName evidence="3 10">Beta sliding clamp</fullName>
    </recommendedName>
</protein>
<dbReference type="Gene3D" id="3.10.150.10">
    <property type="entry name" value="DNA Polymerase III, subunit A, domain 2"/>
    <property type="match status" value="1"/>
</dbReference>
<evidence type="ECO:0000259" key="13">
    <source>
        <dbReference type="Pfam" id="PF02768"/>
    </source>
</evidence>
<evidence type="ECO:0000256" key="9">
    <source>
        <dbReference type="ARBA" id="ARBA00023125"/>
    </source>
</evidence>
<evidence type="ECO:0000259" key="12">
    <source>
        <dbReference type="Pfam" id="PF02767"/>
    </source>
</evidence>
<comment type="subunit">
    <text evidence="10">Forms a ring-shaped head-to-tail homodimer around DNA.</text>
</comment>
<keyword evidence="7 10" id="KW-0235">DNA replication</keyword>
<dbReference type="InterPro" id="IPR001001">
    <property type="entry name" value="DNA_polIII_beta"/>
</dbReference>
<comment type="function">
    <text evidence="10">Confers DNA tethering and processivity to DNA polymerases and other proteins. Acts as a clamp, forming a ring around DNA (a reaction catalyzed by the clamp-loading complex) which diffuses in an ATP-independent manner freely and bidirectionally along dsDNA. Initially characterized for its ability to contact the catalytic subunit of DNA polymerase III (Pol III), a complex, multichain enzyme responsible for most of the replicative synthesis in bacteria; Pol III exhibits 3'-5' exonuclease proofreading activity. The beta chain is required for initiation of replication as well as for processivity of DNA replication.</text>
</comment>